<organism evidence="2 3">
    <name type="scientific">Flammeovirga agarivorans</name>
    <dbReference type="NCBI Taxonomy" id="2726742"/>
    <lineage>
        <taxon>Bacteria</taxon>
        <taxon>Pseudomonadati</taxon>
        <taxon>Bacteroidota</taxon>
        <taxon>Cytophagia</taxon>
        <taxon>Cytophagales</taxon>
        <taxon>Flammeovirgaceae</taxon>
        <taxon>Flammeovirga</taxon>
    </lineage>
</organism>
<evidence type="ECO:0000313" key="2">
    <source>
        <dbReference type="EMBL" id="NLR94782.1"/>
    </source>
</evidence>
<dbReference type="RefSeq" id="WP_168885492.1">
    <property type="nucleotide sequence ID" value="NZ_JABAIL010000015.1"/>
</dbReference>
<reference evidence="2 3" key="1">
    <citation type="submission" date="2020-04" db="EMBL/GenBank/DDBJ databases">
        <title>Flammeovirga sp. SR4, a novel species isolated from seawater.</title>
        <authorList>
            <person name="Wang X."/>
        </authorList>
    </citation>
    <scope>NUCLEOTIDE SEQUENCE [LARGE SCALE GENOMIC DNA]</scope>
    <source>
        <strain evidence="2 3">SR4</strain>
    </source>
</reference>
<name>A0A7X8SQY9_9BACT</name>
<feature type="domain" description="DUF5723" evidence="1">
    <location>
        <begin position="216"/>
        <end position="427"/>
    </location>
</feature>
<evidence type="ECO:0000259" key="1">
    <source>
        <dbReference type="Pfam" id="PF18990"/>
    </source>
</evidence>
<dbReference type="Proteomes" id="UP000585050">
    <property type="component" value="Unassembled WGS sequence"/>
</dbReference>
<evidence type="ECO:0000313" key="3">
    <source>
        <dbReference type="Proteomes" id="UP000585050"/>
    </source>
</evidence>
<dbReference type="AlphaFoldDB" id="A0A7X8SQY9"/>
<gene>
    <name evidence="2" type="ORF">HGP29_26490</name>
</gene>
<sequence length="520" mass="57752">MKFSKIYLLFTFVILISLRSPIFAQMEGSVYSVTGRGGVGTTFVTDYQSIGINPANLAIKKNYRDPKFTFGLLETNVIFSSEAINTDELLGAITNYKSTRFTLDQKDEAVQKFSNKTTTIDASVMLFGASMQLPKKWGGLAISVRDNIHTRVTTNDFAAELMFYGATSSYFPKLELANGDYIDNPRHTGVGELTEDQRNQVVGGTFEDLDNAQNYSEVLSGTKTKSTWTREYNVAWGAQILETYDLSIYAGIGARYIQGLLIMDFEVGSNGEWNQPIFSSSLINQQDILSAASLDSISQFRNVDSDNRSMTEKILLPKPAGHGYGIDFGLTFVIKRNLRVGASISNFGEMTWKGEIYDINDGELGRINGQGFDNYNILISDQSAFQFAGTNSPLNWEVEERTETIELPTVVRFGSSYEFFRLIHVGVDVILPLNDAPGSLERPFYAIGGDFRPIKSFSFSTGFNYGGNNEVYNFPLGITYHSRKGGYEAGVSTHDVLSYFARDKDSSTISIAGGFLRFKL</sequence>
<comment type="caution">
    <text evidence="2">The sequence shown here is derived from an EMBL/GenBank/DDBJ whole genome shotgun (WGS) entry which is preliminary data.</text>
</comment>
<keyword evidence="3" id="KW-1185">Reference proteome</keyword>
<accession>A0A7X8SQY9</accession>
<dbReference type="EMBL" id="JABAIL010000015">
    <property type="protein sequence ID" value="NLR94782.1"/>
    <property type="molecule type" value="Genomic_DNA"/>
</dbReference>
<proteinExistence type="predicted"/>
<protein>
    <recommendedName>
        <fullName evidence="1">DUF5723 domain-containing protein</fullName>
    </recommendedName>
</protein>
<dbReference type="Gene3D" id="2.40.160.60">
    <property type="entry name" value="Outer membrane protein transport protein (OMPP1/FadL/TodX)"/>
    <property type="match status" value="1"/>
</dbReference>
<dbReference type="Pfam" id="PF18990">
    <property type="entry name" value="DUF5723"/>
    <property type="match status" value="1"/>
</dbReference>
<dbReference type="InterPro" id="IPR043781">
    <property type="entry name" value="DUF5723"/>
</dbReference>